<organism evidence="1 2">
    <name type="scientific">Pirellula staleyi (strain ATCC 27377 / DSM 6068 / ICPB 4128)</name>
    <name type="common">Pirella staleyi</name>
    <dbReference type="NCBI Taxonomy" id="530564"/>
    <lineage>
        <taxon>Bacteria</taxon>
        <taxon>Pseudomonadati</taxon>
        <taxon>Planctomycetota</taxon>
        <taxon>Planctomycetia</taxon>
        <taxon>Pirellulales</taxon>
        <taxon>Pirellulaceae</taxon>
        <taxon>Pirellula</taxon>
    </lineage>
</organism>
<sequence length="56" mass="6128">MHHRHLTVACTLGGEDCDELEPVLLGRLVWPGPPDYRTGLVRTWSGAGPVLARASY</sequence>
<evidence type="ECO:0000313" key="2">
    <source>
        <dbReference type="Proteomes" id="UP000001887"/>
    </source>
</evidence>
<protein>
    <submittedName>
        <fullName evidence="1">Uncharacterized protein</fullName>
    </submittedName>
</protein>
<keyword evidence="2" id="KW-1185">Reference proteome</keyword>
<accession>D2R902</accession>
<dbReference type="Proteomes" id="UP000001887">
    <property type="component" value="Chromosome"/>
</dbReference>
<dbReference type="EMBL" id="CP001848">
    <property type="protein sequence ID" value="ADB15829.1"/>
    <property type="molecule type" value="Genomic_DNA"/>
</dbReference>
<proteinExistence type="predicted"/>
<name>D2R902_PIRSD</name>
<evidence type="ECO:0000313" key="1">
    <source>
        <dbReference type="EMBL" id="ADB15829.1"/>
    </source>
</evidence>
<reference evidence="1 2" key="1">
    <citation type="journal article" date="2009" name="Stand. Genomic Sci.">
        <title>Complete genome sequence of Pirellula staleyi type strain (ATCC 27377).</title>
        <authorList>
            <person name="Clum A."/>
            <person name="Tindall B.J."/>
            <person name="Sikorski J."/>
            <person name="Ivanova N."/>
            <person name="Mavrommatis K."/>
            <person name="Lucas S."/>
            <person name="Glavina del Rio T."/>
            <person name="Nolan M."/>
            <person name="Chen F."/>
            <person name="Tice H."/>
            <person name="Pitluck S."/>
            <person name="Cheng J.F."/>
            <person name="Chertkov O."/>
            <person name="Brettin T."/>
            <person name="Han C."/>
            <person name="Detter J.C."/>
            <person name="Kuske C."/>
            <person name="Bruce D."/>
            <person name="Goodwin L."/>
            <person name="Ovchinikova G."/>
            <person name="Pati A."/>
            <person name="Mikhailova N."/>
            <person name="Chen A."/>
            <person name="Palaniappan K."/>
            <person name="Land M."/>
            <person name="Hauser L."/>
            <person name="Chang Y.J."/>
            <person name="Jeffries C.D."/>
            <person name="Chain P."/>
            <person name="Rohde M."/>
            <person name="Goker M."/>
            <person name="Bristow J."/>
            <person name="Eisen J.A."/>
            <person name="Markowitz V."/>
            <person name="Hugenholtz P."/>
            <person name="Kyrpides N.C."/>
            <person name="Klenk H.P."/>
            <person name="Lapidus A."/>
        </authorList>
    </citation>
    <scope>NUCLEOTIDE SEQUENCE [LARGE SCALE GENOMIC DNA]</scope>
    <source>
        <strain evidence="2">ATCC 27377 / DSM 6068 / ICPB 4128</strain>
    </source>
</reference>
<dbReference type="KEGG" id="psl:Psta_1147"/>
<dbReference type="AlphaFoldDB" id="D2R902"/>
<gene>
    <name evidence="1" type="ordered locus">Psta_1147</name>
</gene>
<dbReference type="HOGENOM" id="CLU_3010338_0_0_0"/>